<evidence type="ECO:0008006" key="3">
    <source>
        <dbReference type="Google" id="ProtNLM"/>
    </source>
</evidence>
<evidence type="ECO:0000313" key="2">
    <source>
        <dbReference type="Proteomes" id="UP001501594"/>
    </source>
</evidence>
<name>A0ABP8E1M2_9MICO</name>
<keyword evidence="2" id="KW-1185">Reference proteome</keyword>
<accession>A0ABP8E1M2</accession>
<gene>
    <name evidence="1" type="ORF">GCM10022256_16900</name>
</gene>
<dbReference type="InterPro" id="IPR025459">
    <property type="entry name" value="DUF4279"/>
</dbReference>
<dbReference type="RefSeq" id="WP_344794986.1">
    <property type="nucleotide sequence ID" value="NZ_BAABAU010000001.1"/>
</dbReference>
<evidence type="ECO:0000313" key="1">
    <source>
        <dbReference type="EMBL" id="GAA4266078.1"/>
    </source>
</evidence>
<comment type="caution">
    <text evidence="1">The sequence shown here is derived from an EMBL/GenBank/DDBJ whole genome shotgun (WGS) entry which is preliminary data.</text>
</comment>
<proteinExistence type="predicted"/>
<dbReference type="EMBL" id="BAABAU010000001">
    <property type="protein sequence ID" value="GAA4266078.1"/>
    <property type="molecule type" value="Genomic_DNA"/>
</dbReference>
<sequence length="146" mass="15841">MSIPDKRHTYAYLFAESTTMPLDSIQSILGLAPDATTQAGDPILRGPAGHVSGFTSWTLYAPIPNDEHLGLYGLTRWLEGLGDVVAERFGQVSELGVHVGLTVVQNMDVEEDLETRSNARNFDLSPAALRWLADAGAGLRIDQYLG</sequence>
<dbReference type="Proteomes" id="UP001501594">
    <property type="component" value="Unassembled WGS sequence"/>
</dbReference>
<dbReference type="Pfam" id="PF14106">
    <property type="entry name" value="DUF4279"/>
    <property type="match status" value="1"/>
</dbReference>
<organism evidence="1 2">
    <name type="scientific">Frondihabitans peucedani</name>
    <dbReference type="NCBI Taxonomy" id="598626"/>
    <lineage>
        <taxon>Bacteria</taxon>
        <taxon>Bacillati</taxon>
        <taxon>Actinomycetota</taxon>
        <taxon>Actinomycetes</taxon>
        <taxon>Micrococcales</taxon>
        <taxon>Microbacteriaceae</taxon>
        <taxon>Frondihabitans</taxon>
    </lineage>
</organism>
<protein>
    <recommendedName>
        <fullName evidence="3">DUF4279 domain-containing protein</fullName>
    </recommendedName>
</protein>
<reference evidence="2" key="1">
    <citation type="journal article" date="2019" name="Int. J. Syst. Evol. Microbiol.">
        <title>The Global Catalogue of Microorganisms (GCM) 10K type strain sequencing project: providing services to taxonomists for standard genome sequencing and annotation.</title>
        <authorList>
            <consortium name="The Broad Institute Genomics Platform"/>
            <consortium name="The Broad Institute Genome Sequencing Center for Infectious Disease"/>
            <person name="Wu L."/>
            <person name="Ma J."/>
        </authorList>
    </citation>
    <scope>NUCLEOTIDE SEQUENCE [LARGE SCALE GENOMIC DNA]</scope>
    <source>
        <strain evidence="2">JCM 17442</strain>
    </source>
</reference>